<dbReference type="RefSeq" id="WP_253576556.1">
    <property type="nucleotide sequence ID" value="NZ_JAMFTQ010000003.1"/>
</dbReference>
<gene>
    <name evidence="2" type="ORF">M5J20_03975</name>
</gene>
<protein>
    <submittedName>
        <fullName evidence="2">Uncharacterized protein</fullName>
    </submittedName>
</protein>
<comment type="caution">
    <text evidence="2">The sequence shown here is derived from an EMBL/GenBank/DDBJ whole genome shotgun (WGS) entry which is preliminary data.</text>
</comment>
<dbReference type="EMBL" id="JAMFTQ010000003">
    <property type="protein sequence ID" value="MCP1387345.1"/>
    <property type="molecule type" value="Genomic_DNA"/>
</dbReference>
<reference evidence="2" key="1">
    <citation type="submission" date="2022-05" db="EMBL/GenBank/DDBJ databases">
        <title>Corynebacterium sp. TA-R-1 sp. nov., isolated from human feces.</title>
        <authorList>
            <person name="Shamsuzzaman M."/>
            <person name="Dahal R.H."/>
        </authorList>
    </citation>
    <scope>NUCLEOTIDE SEQUENCE</scope>
    <source>
        <strain evidence="2">TA-R-1</strain>
    </source>
</reference>
<accession>A0ABT1G006</accession>
<proteinExistence type="predicted"/>
<organism evidence="2 3">
    <name type="scientific">Corynebacterium stercoris</name>
    <dbReference type="NCBI Taxonomy" id="2943490"/>
    <lineage>
        <taxon>Bacteria</taxon>
        <taxon>Bacillati</taxon>
        <taxon>Actinomycetota</taxon>
        <taxon>Actinomycetes</taxon>
        <taxon>Mycobacteriales</taxon>
        <taxon>Corynebacteriaceae</taxon>
        <taxon>Corynebacterium</taxon>
    </lineage>
</organism>
<sequence length="389" mass="43463">MSFTFERSNLMEWLAQHEWSAVSRGELGELWSRKGQPETQVAVPKSFDDDPGALEATVERLAYWEQLSPDILRRSLLLWNVDVSEFRSNVGTDTDFGVSAAQLKVVNDLLSGADRIWRAVAHTAIKQTAQVGNLSAADEVRYESVMAGFTEKGSYKLPVYVKLGKPTVDNALPVIVPDEKRVMTSSLAKALQAVNEFVIKPPTFNLQDDDLREMVNQGVSRELIVGIAEILSEGSNDATTEFEWAPSHSQTVGANSLPRHFEFSASCHDLLTETANRLTVQIEPEKNTFVGKLLGVEKEALDSDLYQITLAVPKNSERLNPDAEMNYKLQVSVSEQNYDLRQIFNWLEQKTTVRVRGVVNRNTTPRHMESPESFAPMGIQSSTDDELNS</sequence>
<dbReference type="Proteomes" id="UP001204000">
    <property type="component" value="Unassembled WGS sequence"/>
</dbReference>
<name>A0ABT1G006_9CORY</name>
<evidence type="ECO:0000256" key="1">
    <source>
        <dbReference type="SAM" id="MobiDB-lite"/>
    </source>
</evidence>
<keyword evidence="3" id="KW-1185">Reference proteome</keyword>
<evidence type="ECO:0000313" key="3">
    <source>
        <dbReference type="Proteomes" id="UP001204000"/>
    </source>
</evidence>
<feature type="region of interest" description="Disordered" evidence="1">
    <location>
        <begin position="363"/>
        <end position="389"/>
    </location>
</feature>
<evidence type="ECO:0000313" key="2">
    <source>
        <dbReference type="EMBL" id="MCP1387345.1"/>
    </source>
</evidence>